<dbReference type="Proteomes" id="UP000887159">
    <property type="component" value="Unassembled WGS sequence"/>
</dbReference>
<keyword evidence="2" id="KW-1185">Reference proteome</keyword>
<dbReference type="AlphaFoldDB" id="A0A8X6W1A3"/>
<organism evidence="1 2">
    <name type="scientific">Trichonephila clavipes</name>
    <name type="common">Golden silk orbweaver</name>
    <name type="synonym">Nephila clavipes</name>
    <dbReference type="NCBI Taxonomy" id="2585209"/>
    <lineage>
        <taxon>Eukaryota</taxon>
        <taxon>Metazoa</taxon>
        <taxon>Ecdysozoa</taxon>
        <taxon>Arthropoda</taxon>
        <taxon>Chelicerata</taxon>
        <taxon>Arachnida</taxon>
        <taxon>Araneae</taxon>
        <taxon>Araneomorphae</taxon>
        <taxon>Entelegynae</taxon>
        <taxon>Araneoidea</taxon>
        <taxon>Nephilidae</taxon>
        <taxon>Trichonephila</taxon>
    </lineage>
</organism>
<accession>A0A8X6W1A3</accession>
<evidence type="ECO:0000313" key="1">
    <source>
        <dbReference type="EMBL" id="GFY26091.1"/>
    </source>
</evidence>
<gene>
    <name evidence="1" type="ORF">TNCV_354081</name>
</gene>
<proteinExistence type="predicted"/>
<sequence>MTPELAPEDNAQLPHQLENCELDRFNVYRPSLHSGSSRADTDRLYSRVEITAVQNLQRDQIVEACLAGASVTETSQLLGVSRGTEEDRTRYLLIRGRSNLMVMVMNSPPKCTGVGTCVRQSGFGHLRTLGPPRCGGYGGVRYATDGRYVMSSSPVPLKTRRVRQRCTLNLSRAETSSRWCGVGVRRGDASSGVVHVT</sequence>
<name>A0A8X6W1A3_TRICX</name>
<evidence type="ECO:0000313" key="2">
    <source>
        <dbReference type="Proteomes" id="UP000887159"/>
    </source>
</evidence>
<comment type="caution">
    <text evidence="1">The sequence shown here is derived from an EMBL/GenBank/DDBJ whole genome shotgun (WGS) entry which is preliminary data.</text>
</comment>
<reference evidence="1" key="1">
    <citation type="submission" date="2020-08" db="EMBL/GenBank/DDBJ databases">
        <title>Multicomponent nature underlies the extraordinary mechanical properties of spider dragline silk.</title>
        <authorList>
            <person name="Kono N."/>
            <person name="Nakamura H."/>
            <person name="Mori M."/>
            <person name="Yoshida Y."/>
            <person name="Ohtoshi R."/>
            <person name="Malay A.D."/>
            <person name="Moran D.A.P."/>
            <person name="Tomita M."/>
            <person name="Numata K."/>
            <person name="Arakawa K."/>
        </authorList>
    </citation>
    <scope>NUCLEOTIDE SEQUENCE</scope>
</reference>
<dbReference type="EMBL" id="BMAU01021374">
    <property type="protein sequence ID" value="GFY26091.1"/>
    <property type="molecule type" value="Genomic_DNA"/>
</dbReference>
<protein>
    <submittedName>
        <fullName evidence="1">Uncharacterized protein</fullName>
    </submittedName>
</protein>